<feature type="compositionally biased region" description="Pro residues" evidence="1">
    <location>
        <begin position="131"/>
        <end position="146"/>
    </location>
</feature>
<feature type="region of interest" description="Disordered" evidence="1">
    <location>
        <begin position="125"/>
        <end position="225"/>
    </location>
</feature>
<dbReference type="EMBL" id="BSTX01000001">
    <property type="protein sequence ID" value="GLZ77572.1"/>
    <property type="molecule type" value="Genomic_DNA"/>
</dbReference>
<feature type="signal peptide" evidence="3">
    <location>
        <begin position="1"/>
        <end position="28"/>
    </location>
</feature>
<evidence type="ECO:0000313" key="4">
    <source>
        <dbReference type="EMBL" id="GLZ77572.1"/>
    </source>
</evidence>
<evidence type="ECO:0000256" key="3">
    <source>
        <dbReference type="SAM" id="SignalP"/>
    </source>
</evidence>
<keyword evidence="5" id="KW-1185">Reference proteome</keyword>
<accession>A0A9W6W2Z7</accession>
<dbReference type="Proteomes" id="UP001165079">
    <property type="component" value="Unassembled WGS sequence"/>
</dbReference>
<evidence type="ECO:0000256" key="1">
    <source>
        <dbReference type="SAM" id="MobiDB-lite"/>
    </source>
</evidence>
<organism evidence="4 5">
    <name type="scientific">Actinorhabdospora filicis</name>
    <dbReference type="NCBI Taxonomy" id="1785913"/>
    <lineage>
        <taxon>Bacteria</taxon>
        <taxon>Bacillati</taxon>
        <taxon>Actinomycetota</taxon>
        <taxon>Actinomycetes</taxon>
        <taxon>Micromonosporales</taxon>
        <taxon>Micromonosporaceae</taxon>
        <taxon>Actinorhabdospora</taxon>
    </lineage>
</organism>
<sequence>MRKSTLTKSAVATAVFGLLLFGAAPAFAEDATADVTFDGGCGLIGITASSKPDKSTLTVDKDAEVSFKNDLGANATLYVGSTTVDVDKGKTIEVKIGKSAEVKMLPKCWYGRALLEDMGAMTVSVKDSPEAPAPAKPSPSSTPPKKPTTGSTPGVPAEGAQPSVDGKRPVADGAVPPDGGEAAPTGTVPSQAPAGTDQHPVSDNNDHGDAFAVEPVNGDATPSGSTGLLALIATVALVGVGAAAVRTVASQRQAAR</sequence>
<feature type="transmembrane region" description="Helical" evidence="2">
    <location>
        <begin position="228"/>
        <end position="249"/>
    </location>
</feature>
<name>A0A9W6W2Z7_9ACTN</name>
<keyword evidence="2" id="KW-0812">Transmembrane</keyword>
<keyword evidence="3" id="KW-0732">Signal</keyword>
<dbReference type="AlphaFoldDB" id="A0A9W6W2Z7"/>
<feature type="chain" id="PRO_5040764077" evidence="3">
    <location>
        <begin position="29"/>
        <end position="256"/>
    </location>
</feature>
<comment type="caution">
    <text evidence="4">The sequence shown here is derived from an EMBL/GenBank/DDBJ whole genome shotgun (WGS) entry which is preliminary data.</text>
</comment>
<evidence type="ECO:0000256" key="2">
    <source>
        <dbReference type="SAM" id="Phobius"/>
    </source>
</evidence>
<keyword evidence="2" id="KW-1133">Transmembrane helix</keyword>
<protein>
    <submittedName>
        <fullName evidence="4">Uncharacterized protein</fullName>
    </submittedName>
</protein>
<gene>
    <name evidence="4" type="ORF">Afil01_23790</name>
</gene>
<proteinExistence type="predicted"/>
<evidence type="ECO:0000313" key="5">
    <source>
        <dbReference type="Proteomes" id="UP001165079"/>
    </source>
</evidence>
<dbReference type="RefSeq" id="WP_285662673.1">
    <property type="nucleotide sequence ID" value="NZ_BSTX01000001.1"/>
</dbReference>
<reference evidence="4" key="1">
    <citation type="submission" date="2023-03" db="EMBL/GenBank/DDBJ databases">
        <title>Actinorhabdospora filicis NBRC 111898.</title>
        <authorList>
            <person name="Ichikawa N."/>
            <person name="Sato H."/>
            <person name="Tonouchi N."/>
        </authorList>
    </citation>
    <scope>NUCLEOTIDE SEQUENCE</scope>
    <source>
        <strain evidence="4">NBRC 111898</strain>
    </source>
</reference>
<keyword evidence="2" id="KW-0472">Membrane</keyword>